<evidence type="ECO:0000313" key="2">
    <source>
        <dbReference type="Proteomes" id="UP000326202"/>
    </source>
</evidence>
<dbReference type="Proteomes" id="UP000326202">
    <property type="component" value="Chromosome"/>
</dbReference>
<dbReference type="AlphaFoldDB" id="A0A5J6MCC6"/>
<sequence>MGAIVNHPALLEGGARTIANLHDLLAANCAHSIRGLEEIIRRLKIIDSLDPSLGLAPAIAGYERVIGVLADIDPIAMPEATKIADLTRLVRLLSDTVATACVIVRSSTETASEPSARRNVRTARE</sequence>
<organism evidence="1 2">
    <name type="scientific">Hypericibacter terrae</name>
    <dbReference type="NCBI Taxonomy" id="2602015"/>
    <lineage>
        <taxon>Bacteria</taxon>
        <taxon>Pseudomonadati</taxon>
        <taxon>Pseudomonadota</taxon>
        <taxon>Alphaproteobacteria</taxon>
        <taxon>Rhodospirillales</taxon>
        <taxon>Dongiaceae</taxon>
        <taxon>Hypericibacter</taxon>
    </lineage>
</organism>
<gene>
    <name evidence="1" type="ORF">FRZ44_02370</name>
</gene>
<reference evidence="1 2" key="1">
    <citation type="submission" date="2019-08" db="EMBL/GenBank/DDBJ databases">
        <title>Hyperibacter terrae gen. nov., sp. nov. and Hyperibacter viscosus sp. nov., two new members in the family Rhodospirillaceae isolated from the rhizosphere of Hypericum perforatum.</title>
        <authorList>
            <person name="Noviana Z."/>
        </authorList>
    </citation>
    <scope>NUCLEOTIDE SEQUENCE [LARGE SCALE GENOMIC DNA]</scope>
    <source>
        <strain evidence="1 2">R5913</strain>
    </source>
</reference>
<accession>A0A5J6MCC6</accession>
<dbReference type="EMBL" id="CP042906">
    <property type="protein sequence ID" value="QEX14958.1"/>
    <property type="molecule type" value="Genomic_DNA"/>
</dbReference>
<dbReference type="RefSeq" id="WP_151175459.1">
    <property type="nucleotide sequence ID" value="NZ_CP042906.1"/>
</dbReference>
<proteinExistence type="predicted"/>
<keyword evidence="2" id="KW-1185">Reference proteome</keyword>
<name>A0A5J6MCC6_9PROT</name>
<dbReference type="OrthoDB" id="7847955at2"/>
<protein>
    <submittedName>
        <fullName evidence="1">Uncharacterized protein</fullName>
    </submittedName>
</protein>
<evidence type="ECO:0000313" key="1">
    <source>
        <dbReference type="EMBL" id="QEX14958.1"/>
    </source>
</evidence>
<dbReference type="KEGG" id="htq:FRZ44_02370"/>